<dbReference type="GO" id="GO:0008124">
    <property type="term" value="F:4-alpha-hydroxytetrahydrobiopterin dehydratase activity"/>
    <property type="evidence" value="ECO:0007669"/>
    <property type="project" value="UniProtKB-UniRule"/>
</dbReference>
<evidence type="ECO:0000313" key="7">
    <source>
        <dbReference type="Proteomes" id="UP000325933"/>
    </source>
</evidence>
<reference evidence="7 8" key="1">
    <citation type="submission" date="2019-09" db="EMBL/GenBank/DDBJ databases">
        <authorList>
            <person name="Feng G."/>
        </authorList>
    </citation>
    <scope>NUCLEOTIDE SEQUENCE [LARGE SCALE GENOMIC DNA]</scope>
    <source>
        <strain evidence="6 7">KACC 19283</strain>
        <strain evidence="5 8">KACC 19284</strain>
    </source>
</reference>
<comment type="catalytic activity">
    <reaction evidence="1 4">
        <text>(4aS,6R)-4a-hydroxy-L-erythro-5,6,7,8-tetrahydrobiopterin = (6R)-L-erythro-6,7-dihydrobiopterin + H2O</text>
        <dbReference type="Rhea" id="RHEA:11920"/>
        <dbReference type="ChEBI" id="CHEBI:15377"/>
        <dbReference type="ChEBI" id="CHEBI:15642"/>
        <dbReference type="ChEBI" id="CHEBI:43120"/>
        <dbReference type="EC" id="4.2.1.96"/>
    </reaction>
</comment>
<dbReference type="Proteomes" id="UP000325933">
    <property type="component" value="Unassembled WGS sequence"/>
</dbReference>
<dbReference type="GO" id="GO:0006729">
    <property type="term" value="P:tetrahydrobiopterin biosynthetic process"/>
    <property type="evidence" value="ECO:0007669"/>
    <property type="project" value="InterPro"/>
</dbReference>
<dbReference type="RefSeq" id="WP_150425698.1">
    <property type="nucleotide sequence ID" value="NZ_VYQA01000007.1"/>
</dbReference>
<dbReference type="CDD" id="cd00914">
    <property type="entry name" value="PCD_DCoH_subfamily_b"/>
    <property type="match status" value="1"/>
</dbReference>
<evidence type="ECO:0000313" key="5">
    <source>
        <dbReference type="EMBL" id="KAA9016754.1"/>
    </source>
</evidence>
<comment type="similarity">
    <text evidence="2 4">Belongs to the pterin-4-alpha-carbinolamine dehydratase family.</text>
</comment>
<dbReference type="HAMAP" id="MF_00434">
    <property type="entry name" value="Pterin_4_alpha"/>
    <property type="match status" value="1"/>
</dbReference>
<keyword evidence="3 4" id="KW-0456">Lyase</keyword>
<dbReference type="AlphaFoldDB" id="A0A5J5I3X1"/>
<dbReference type="SUPFAM" id="SSF55248">
    <property type="entry name" value="PCD-like"/>
    <property type="match status" value="1"/>
</dbReference>
<dbReference type="Gene3D" id="3.30.1360.20">
    <property type="entry name" value="Transcriptional coactivator/pterin dehydratase"/>
    <property type="match status" value="1"/>
</dbReference>
<proteinExistence type="inferred from homology"/>
<dbReference type="EMBL" id="VYQB01000007">
    <property type="protein sequence ID" value="KAA9016754.1"/>
    <property type="molecule type" value="Genomic_DNA"/>
</dbReference>
<evidence type="ECO:0000256" key="4">
    <source>
        <dbReference type="HAMAP-Rule" id="MF_00434"/>
    </source>
</evidence>
<dbReference type="Pfam" id="PF01329">
    <property type="entry name" value="Pterin_4a"/>
    <property type="match status" value="1"/>
</dbReference>
<comment type="caution">
    <text evidence="6">The sequence shown here is derived from an EMBL/GenBank/DDBJ whole genome shotgun (WGS) entry which is preliminary data.</text>
</comment>
<name>A0A5J5I3X1_9SPHN</name>
<dbReference type="NCBIfam" id="NF002020">
    <property type="entry name" value="PRK00823.1-5"/>
    <property type="match status" value="1"/>
</dbReference>
<sequence length="96" mass="10657">MIGKLTDEERALALADLPQWTPVSDPDGISRRFTFTDFVGAFGFMTRVAILSEKADHHPEWSNVYNRVDIVLTTHDAGGLSQRDIDLAKLIDGLAE</sequence>
<organism evidence="6 7">
    <name type="scientific">Sphingobium limneticum</name>
    <dbReference type="NCBI Taxonomy" id="1007511"/>
    <lineage>
        <taxon>Bacteria</taxon>
        <taxon>Pseudomonadati</taxon>
        <taxon>Pseudomonadota</taxon>
        <taxon>Alphaproteobacteria</taxon>
        <taxon>Sphingomonadales</taxon>
        <taxon>Sphingomonadaceae</taxon>
        <taxon>Sphingobium</taxon>
    </lineage>
</organism>
<dbReference type="InterPro" id="IPR001533">
    <property type="entry name" value="Pterin_deHydtase"/>
</dbReference>
<evidence type="ECO:0000256" key="1">
    <source>
        <dbReference type="ARBA" id="ARBA00001554"/>
    </source>
</evidence>
<evidence type="ECO:0000256" key="2">
    <source>
        <dbReference type="ARBA" id="ARBA00006472"/>
    </source>
</evidence>
<gene>
    <name evidence="6" type="ORF">F4U95_10920</name>
    <name evidence="5" type="ORF">F4U96_10975</name>
</gene>
<dbReference type="Proteomes" id="UP000326364">
    <property type="component" value="Unassembled WGS sequence"/>
</dbReference>
<dbReference type="EMBL" id="VYQA01000007">
    <property type="protein sequence ID" value="KAA9029733.1"/>
    <property type="molecule type" value="Genomic_DNA"/>
</dbReference>
<dbReference type="InterPro" id="IPR036428">
    <property type="entry name" value="PCD_sf"/>
</dbReference>
<dbReference type="EC" id="4.2.1.96" evidence="4"/>
<dbReference type="PANTHER" id="PTHR12599:SF0">
    <property type="entry name" value="PTERIN-4-ALPHA-CARBINOLAMINE DEHYDRATASE"/>
    <property type="match status" value="1"/>
</dbReference>
<dbReference type="PANTHER" id="PTHR12599">
    <property type="entry name" value="PTERIN-4-ALPHA-CARBINOLAMINE DEHYDRATASE"/>
    <property type="match status" value="1"/>
</dbReference>
<evidence type="ECO:0000313" key="6">
    <source>
        <dbReference type="EMBL" id="KAA9029733.1"/>
    </source>
</evidence>
<keyword evidence="8" id="KW-1185">Reference proteome</keyword>
<evidence type="ECO:0000256" key="3">
    <source>
        <dbReference type="ARBA" id="ARBA00023239"/>
    </source>
</evidence>
<dbReference type="NCBIfam" id="NF002018">
    <property type="entry name" value="PRK00823.1-3"/>
    <property type="match status" value="1"/>
</dbReference>
<accession>A0A5J5I3X1</accession>
<protein>
    <recommendedName>
        <fullName evidence="4">Putative pterin-4-alpha-carbinolamine dehydratase</fullName>
        <shortName evidence="4">PHS</shortName>
        <ecNumber evidence="4">4.2.1.96</ecNumber>
    </recommendedName>
    <alternativeName>
        <fullName evidence="4">4-alpha-hydroxy-tetrahydropterin dehydratase</fullName>
    </alternativeName>
    <alternativeName>
        <fullName evidence="4">Pterin carbinolamine dehydratase</fullName>
        <shortName evidence="4">PCD</shortName>
    </alternativeName>
</protein>
<evidence type="ECO:0000313" key="8">
    <source>
        <dbReference type="Proteomes" id="UP000326364"/>
    </source>
</evidence>